<feature type="transmembrane region" description="Helical" evidence="6">
    <location>
        <begin position="398"/>
        <end position="419"/>
    </location>
</feature>
<comment type="subcellular location">
    <subcellularLocation>
        <location evidence="1">Cell membrane</location>
        <topology evidence="1">Multi-pass membrane protein</topology>
    </subcellularLocation>
</comment>
<reference evidence="8" key="1">
    <citation type="submission" date="2022-10" db="EMBL/GenBank/DDBJ databases">
        <title>The complete genomes of actinobacterial strains from the NBC collection.</title>
        <authorList>
            <person name="Joergensen T.S."/>
            <person name="Alvarez Arevalo M."/>
            <person name="Sterndorff E.B."/>
            <person name="Faurdal D."/>
            <person name="Vuksanovic O."/>
            <person name="Mourched A.-S."/>
            <person name="Charusanti P."/>
            <person name="Shaw S."/>
            <person name="Blin K."/>
            <person name="Weber T."/>
        </authorList>
    </citation>
    <scope>NUCLEOTIDE SEQUENCE</scope>
    <source>
        <strain evidence="8">NBC_00008</strain>
    </source>
</reference>
<evidence type="ECO:0000256" key="3">
    <source>
        <dbReference type="ARBA" id="ARBA00022989"/>
    </source>
</evidence>
<dbReference type="InterPro" id="IPR011701">
    <property type="entry name" value="MFS"/>
</dbReference>
<keyword evidence="4 6" id="KW-0472">Membrane</keyword>
<feature type="transmembrane region" description="Helical" evidence="6">
    <location>
        <begin position="74"/>
        <end position="93"/>
    </location>
</feature>
<dbReference type="SUPFAM" id="SSF103473">
    <property type="entry name" value="MFS general substrate transporter"/>
    <property type="match status" value="2"/>
</dbReference>
<keyword evidence="2 6" id="KW-0812">Transmembrane</keyword>
<dbReference type="GO" id="GO:0046677">
    <property type="term" value="P:response to antibiotic"/>
    <property type="evidence" value="ECO:0007669"/>
    <property type="project" value="UniProtKB-KW"/>
</dbReference>
<feature type="transmembrane region" description="Helical" evidence="6">
    <location>
        <begin position="166"/>
        <end position="187"/>
    </location>
</feature>
<evidence type="ECO:0000256" key="2">
    <source>
        <dbReference type="ARBA" id="ARBA00022692"/>
    </source>
</evidence>
<sequence length="466" mass="48745">MALAAKISLVVVLVAELMNVLDHSVVLNAIPTLQASLGATPAQVQWLTAGYGLALALGLVTGGRLGDTYGRRRIFLLGTAVFTTASLLCGLAMGPGLLIGARVLQGAGAAVMIPQVLATIHVTFDGEHRSRAFSLYGAVLSVGSALGPVLGGVLTGADLFGLGWRTIFLINLPIGLAVLLGGWRFITESTAPKAERLDITGVLLSALAVVLIVFPLTEGHAHRWPLWCFAMLAAGLVVLGAFLRQQRRRQNDAPLVVLALFREKAFSGGLSAQMTFGLLTGMFFITWTLFLQRGLGLSPLQAALAFVLITVGEMAGVMITMKAAGRYGRRLPQAGALIALVATAAYGLQISSRQADLTLLAMVLPLLLLGLAFGTIGGPLADLSLSKIPHENAGSASGLFNTSIHLGMALGTALTALVFFSATGGSPDAMVNRDAFTHVLWWIGIALAAMWALMFLLPTRTSSQAD</sequence>
<organism evidence="8">
    <name type="scientific">Streptomyces sp. NBC_00008</name>
    <dbReference type="NCBI Taxonomy" id="2903610"/>
    <lineage>
        <taxon>Bacteria</taxon>
        <taxon>Bacillati</taxon>
        <taxon>Actinomycetota</taxon>
        <taxon>Actinomycetes</taxon>
        <taxon>Kitasatosporales</taxon>
        <taxon>Streptomycetaceae</taxon>
        <taxon>Streptomyces</taxon>
    </lineage>
</organism>
<feature type="transmembrane region" description="Helical" evidence="6">
    <location>
        <begin position="199"/>
        <end position="218"/>
    </location>
</feature>
<feature type="transmembrane region" description="Helical" evidence="6">
    <location>
        <begin position="224"/>
        <end position="244"/>
    </location>
</feature>
<dbReference type="GO" id="GO:0005886">
    <property type="term" value="C:plasma membrane"/>
    <property type="evidence" value="ECO:0007669"/>
    <property type="project" value="UniProtKB-SubCell"/>
</dbReference>
<dbReference type="Gene3D" id="1.20.1720.10">
    <property type="entry name" value="Multidrug resistance protein D"/>
    <property type="match status" value="1"/>
</dbReference>
<evidence type="ECO:0000313" key="8">
    <source>
        <dbReference type="EMBL" id="WTW71640.1"/>
    </source>
</evidence>
<evidence type="ECO:0000256" key="6">
    <source>
        <dbReference type="SAM" id="Phobius"/>
    </source>
</evidence>
<gene>
    <name evidence="8" type="ORF">OG398_26990</name>
</gene>
<protein>
    <submittedName>
        <fullName evidence="8">MFS transporter</fullName>
    </submittedName>
</protein>
<feature type="transmembrane region" description="Helical" evidence="6">
    <location>
        <begin position="333"/>
        <end position="351"/>
    </location>
</feature>
<accession>A0AAU2VVX7</accession>
<dbReference type="PANTHER" id="PTHR42718">
    <property type="entry name" value="MAJOR FACILITATOR SUPERFAMILY MULTIDRUG TRANSPORTER MFSC"/>
    <property type="match status" value="1"/>
</dbReference>
<feature type="transmembrane region" description="Helical" evidence="6">
    <location>
        <begin position="439"/>
        <end position="457"/>
    </location>
</feature>
<dbReference type="InterPro" id="IPR020846">
    <property type="entry name" value="MFS_dom"/>
</dbReference>
<dbReference type="InterPro" id="IPR036259">
    <property type="entry name" value="MFS_trans_sf"/>
</dbReference>
<proteinExistence type="predicted"/>
<feature type="transmembrane region" description="Helical" evidence="6">
    <location>
        <begin position="302"/>
        <end position="321"/>
    </location>
</feature>
<feature type="domain" description="Major facilitator superfamily (MFS) profile" evidence="7">
    <location>
        <begin position="8"/>
        <end position="462"/>
    </location>
</feature>
<dbReference type="AlphaFoldDB" id="A0AAU2VVX7"/>
<dbReference type="CDD" id="cd17321">
    <property type="entry name" value="MFS_MMR_MDR_like"/>
    <property type="match status" value="1"/>
</dbReference>
<keyword evidence="3 6" id="KW-1133">Transmembrane helix</keyword>
<evidence type="ECO:0000256" key="5">
    <source>
        <dbReference type="ARBA" id="ARBA00023251"/>
    </source>
</evidence>
<evidence type="ECO:0000256" key="4">
    <source>
        <dbReference type="ARBA" id="ARBA00023136"/>
    </source>
</evidence>
<evidence type="ECO:0000259" key="7">
    <source>
        <dbReference type="PROSITE" id="PS50850"/>
    </source>
</evidence>
<dbReference type="PROSITE" id="PS50850">
    <property type="entry name" value="MFS"/>
    <property type="match status" value="1"/>
</dbReference>
<dbReference type="Pfam" id="PF07690">
    <property type="entry name" value="MFS_1"/>
    <property type="match status" value="1"/>
</dbReference>
<feature type="transmembrane region" description="Helical" evidence="6">
    <location>
        <begin position="265"/>
        <end position="290"/>
    </location>
</feature>
<name>A0AAU2VVX7_9ACTN</name>
<feature type="transmembrane region" description="Helical" evidence="6">
    <location>
        <begin position="357"/>
        <end position="377"/>
    </location>
</feature>
<dbReference type="EMBL" id="CP108313">
    <property type="protein sequence ID" value="WTW71640.1"/>
    <property type="molecule type" value="Genomic_DNA"/>
</dbReference>
<dbReference type="PANTHER" id="PTHR42718:SF39">
    <property type="entry name" value="ACTINORHODIN TRANSPORTER-RELATED"/>
    <property type="match status" value="1"/>
</dbReference>
<feature type="transmembrane region" description="Helical" evidence="6">
    <location>
        <begin position="45"/>
        <end position="62"/>
    </location>
</feature>
<dbReference type="GO" id="GO:0022857">
    <property type="term" value="F:transmembrane transporter activity"/>
    <property type="evidence" value="ECO:0007669"/>
    <property type="project" value="InterPro"/>
</dbReference>
<feature type="transmembrane region" description="Helical" evidence="6">
    <location>
        <begin position="132"/>
        <end position="154"/>
    </location>
</feature>
<feature type="transmembrane region" description="Helical" evidence="6">
    <location>
        <begin position="99"/>
        <end position="120"/>
    </location>
</feature>
<evidence type="ECO:0000256" key="1">
    <source>
        <dbReference type="ARBA" id="ARBA00004651"/>
    </source>
</evidence>
<keyword evidence="5" id="KW-0046">Antibiotic resistance</keyword>
<dbReference type="Gene3D" id="1.20.1250.20">
    <property type="entry name" value="MFS general substrate transporter like domains"/>
    <property type="match status" value="1"/>
</dbReference>